<feature type="domain" description="SbsA Ig-like" evidence="2">
    <location>
        <begin position="20"/>
        <end position="109"/>
    </location>
</feature>
<sequence>MLLFQLPTNVSAAESDWAHKDDVDLGKTWTITFNTSIQDTHENKNAVYVTDGEGNLLENEIVIEGKKVNVSAPDNQYAPATTYTLHITEGLTSTSGVPTEKAITMEFTTENSQFEPGSWTRDLQYNGAILKIQNVTDQSFDFYLNAVSGANAGTIKRSATIQGDKATFSDDQGCTLTFKPSEDKITVNQSNECSMYGGMGVMFSGDYTAKDTSDKTPRFVELGLFSESENNTFQSLVGDHYNLFTESFQMTSELNIEDDFGGKAYSGFVRGLANTMTGIVVNGDNGEIYAATLGSVDSSNADSQFGLLYYTTDEDFEGQLPQTILKWKNNLANDQDVYYRSQPDSATYFDDEFAEKIRTGKVKGMPFEIGDSIQEPRDLFGSTANDEVGYKGTSLLFYDNLGFGYGHDLERDNIRVLIKAFENQNYGADDVTNALGEPSSEGYSQLDHVYFLRYDFNGPQHDYKFFIYLDKETRDGSVAEMNLVQKY</sequence>
<evidence type="ECO:0000313" key="4">
    <source>
        <dbReference type="Proteomes" id="UP001236652"/>
    </source>
</evidence>
<keyword evidence="4" id="KW-1185">Reference proteome</keyword>
<evidence type="ECO:0000313" key="3">
    <source>
        <dbReference type="EMBL" id="WIF97695.1"/>
    </source>
</evidence>
<dbReference type="RefSeq" id="WP_231417921.1">
    <property type="nucleotide sequence ID" value="NZ_CP126446.1"/>
</dbReference>
<dbReference type="Proteomes" id="UP001236652">
    <property type="component" value="Chromosome"/>
</dbReference>
<name>A0ABY8UVJ9_9BACI</name>
<keyword evidence="1" id="KW-0732">Signal</keyword>
<dbReference type="EMBL" id="CP126446">
    <property type="protein sequence ID" value="WIF97695.1"/>
    <property type="molecule type" value="Genomic_DNA"/>
</dbReference>
<protein>
    <submittedName>
        <fullName evidence="3">Ig-like domain-containing protein</fullName>
    </submittedName>
</protein>
<gene>
    <name evidence="3" type="ORF">QNI29_18505</name>
</gene>
<evidence type="ECO:0000259" key="2">
    <source>
        <dbReference type="Pfam" id="PF13205"/>
    </source>
</evidence>
<reference evidence="3 4" key="1">
    <citation type="submission" date="2023-05" db="EMBL/GenBank/DDBJ databases">
        <title>Comparative genomics reveals the evidence of polycyclic aromatic hydrocarbons degradation in moderately halophilic genus Pontibacillus.</title>
        <authorList>
            <person name="Yang H."/>
            <person name="Qian Z."/>
        </authorList>
    </citation>
    <scope>NUCLEOTIDE SEQUENCE [LARGE SCALE GENOMIC DNA]</scope>
    <source>
        <strain evidence="4">HN14</strain>
    </source>
</reference>
<organism evidence="3 4">
    <name type="scientific">Pontibacillus chungwhensis</name>
    <dbReference type="NCBI Taxonomy" id="265426"/>
    <lineage>
        <taxon>Bacteria</taxon>
        <taxon>Bacillati</taxon>
        <taxon>Bacillota</taxon>
        <taxon>Bacilli</taxon>
        <taxon>Bacillales</taxon>
        <taxon>Bacillaceae</taxon>
        <taxon>Pontibacillus</taxon>
    </lineage>
</organism>
<proteinExistence type="predicted"/>
<accession>A0ABY8UVJ9</accession>
<dbReference type="Pfam" id="PF13205">
    <property type="entry name" value="Big_5"/>
    <property type="match status" value="1"/>
</dbReference>
<evidence type="ECO:0000256" key="1">
    <source>
        <dbReference type="ARBA" id="ARBA00022729"/>
    </source>
</evidence>
<dbReference type="InterPro" id="IPR032812">
    <property type="entry name" value="SbsA_Ig"/>
</dbReference>